<reference evidence="11 12" key="1">
    <citation type="journal article" date="2021" name="Microorganisms">
        <title>The Ever-Expanding Pseudomonas Genus: Description of 43 New Species and Partition of the Pseudomonas putida Group.</title>
        <authorList>
            <person name="Girard L."/>
            <person name="Lood C."/>
            <person name="Hofte M."/>
            <person name="Vandamme P."/>
            <person name="Rokni-Zadeh H."/>
            <person name="van Noort V."/>
            <person name="Lavigne R."/>
            <person name="De Mot R."/>
        </authorList>
    </citation>
    <scope>NUCLEOTIDE SEQUENCE [LARGE SCALE GENOMIC DNA]</scope>
    <source>
        <strain evidence="11 12">SWRI17</strain>
    </source>
</reference>
<feature type="transmembrane region" description="Helical" evidence="8">
    <location>
        <begin position="382"/>
        <end position="402"/>
    </location>
</feature>
<dbReference type="Pfam" id="PF02687">
    <property type="entry name" value="FtsX"/>
    <property type="match status" value="1"/>
</dbReference>
<comment type="similarity">
    <text evidence="2">Belongs to the ABC-4 integral membrane protein family. LolC/E subfamily.</text>
</comment>
<feature type="transmembrane region" description="Helical" evidence="8">
    <location>
        <begin position="21"/>
        <end position="48"/>
    </location>
</feature>
<evidence type="ECO:0000259" key="10">
    <source>
        <dbReference type="Pfam" id="PF12704"/>
    </source>
</evidence>
<evidence type="ECO:0000256" key="6">
    <source>
        <dbReference type="ARBA" id="ARBA00022989"/>
    </source>
</evidence>
<evidence type="ECO:0000256" key="7">
    <source>
        <dbReference type="ARBA" id="ARBA00023136"/>
    </source>
</evidence>
<dbReference type="Pfam" id="PF12704">
    <property type="entry name" value="MacB_PCD"/>
    <property type="match status" value="1"/>
</dbReference>
<keyword evidence="11" id="KW-0449">Lipoprotein</keyword>
<keyword evidence="3" id="KW-0813">Transport</keyword>
<dbReference type="Proteomes" id="UP000824066">
    <property type="component" value="Chromosome"/>
</dbReference>
<keyword evidence="4" id="KW-1003">Cell membrane</keyword>
<keyword evidence="7 8" id="KW-0472">Membrane</keyword>
<proteinExistence type="inferred from homology"/>
<sequence>MFRPLFVFIGTRYTRAKRRNHFVSFISLTSIIGLALGVVVMIVVLSVMNGFDHEMRTRVLGMVPHATLETGEAISDWPSLAAKVKQNPQVLAVAPFTQMQGLLTNDGKVSKVLLNGIDPALERQVSIIDNFMKQGKLDDLAPGDFGIVIGDKAAAKLGVAIGDKLTFVAPEVTVTPGGMFPRMKRFTVVGIFHVGAGELDGYLGVTNLQDLARLHRWKPDQVQGLRLKFDDLFQAPRVAWNIAQQLGEDRYYARDWTRTHGNLYQAIRMEKAMIGLLLLLIVAVAAFNIISTLVMVVNDKKGDIAILRTLGATPGQIMRIFMVQGTVIGVIGTFVGALVGMFAALNVSAAIAGLETLIGHKFLNADVYFIDYLPSQLQADDVLMVCGAALVLSFLATLYPAWRAARTQPAEALRYE</sequence>
<gene>
    <name evidence="11" type="ORF">KSS97_10135</name>
</gene>
<evidence type="ECO:0000256" key="1">
    <source>
        <dbReference type="ARBA" id="ARBA00004651"/>
    </source>
</evidence>
<evidence type="ECO:0000256" key="5">
    <source>
        <dbReference type="ARBA" id="ARBA00022692"/>
    </source>
</evidence>
<dbReference type="InterPro" id="IPR051447">
    <property type="entry name" value="Lipoprotein-release_system"/>
</dbReference>
<dbReference type="NCBIfam" id="TIGR02212">
    <property type="entry name" value="lolCE"/>
    <property type="match status" value="1"/>
</dbReference>
<dbReference type="PANTHER" id="PTHR30489">
    <property type="entry name" value="LIPOPROTEIN-RELEASING SYSTEM TRANSMEMBRANE PROTEIN LOLE"/>
    <property type="match status" value="1"/>
</dbReference>
<feature type="domain" description="ABC3 transporter permease C-terminal" evidence="9">
    <location>
        <begin position="276"/>
        <end position="409"/>
    </location>
</feature>
<evidence type="ECO:0000256" key="2">
    <source>
        <dbReference type="ARBA" id="ARBA00005236"/>
    </source>
</evidence>
<accession>A0ABX8QIP2</accession>
<feature type="transmembrane region" description="Helical" evidence="8">
    <location>
        <begin position="272"/>
        <end position="297"/>
    </location>
</feature>
<dbReference type="RefSeq" id="WP_217861561.1">
    <property type="nucleotide sequence ID" value="NZ_CP077080.1"/>
</dbReference>
<dbReference type="InterPro" id="IPR011925">
    <property type="entry name" value="LolCE_TM"/>
</dbReference>
<dbReference type="PANTHER" id="PTHR30489:SF0">
    <property type="entry name" value="LIPOPROTEIN-RELEASING SYSTEM TRANSMEMBRANE PROTEIN LOLE"/>
    <property type="match status" value="1"/>
</dbReference>
<comment type="subcellular location">
    <subcellularLocation>
        <location evidence="1">Cell membrane</location>
        <topology evidence="1">Multi-pass membrane protein</topology>
    </subcellularLocation>
</comment>
<dbReference type="EMBL" id="CP077080">
    <property type="protein sequence ID" value="QXI55264.1"/>
    <property type="molecule type" value="Genomic_DNA"/>
</dbReference>
<keyword evidence="6 8" id="KW-1133">Transmembrane helix</keyword>
<feature type="domain" description="MacB-like periplasmic core" evidence="10">
    <location>
        <begin position="27"/>
        <end position="197"/>
    </location>
</feature>
<feature type="transmembrane region" description="Helical" evidence="8">
    <location>
        <begin position="318"/>
        <end position="345"/>
    </location>
</feature>
<evidence type="ECO:0000256" key="3">
    <source>
        <dbReference type="ARBA" id="ARBA00022448"/>
    </source>
</evidence>
<keyword evidence="12" id="KW-1185">Reference proteome</keyword>
<name>A0ABX8QIP2_PSECO</name>
<organism evidence="11 12">
    <name type="scientific">Pseudomonas canavaninivorans</name>
    <dbReference type="NCBI Taxonomy" id="2842348"/>
    <lineage>
        <taxon>Bacteria</taxon>
        <taxon>Pseudomonadati</taxon>
        <taxon>Pseudomonadota</taxon>
        <taxon>Gammaproteobacteria</taxon>
        <taxon>Pseudomonadales</taxon>
        <taxon>Pseudomonadaceae</taxon>
        <taxon>Pseudomonas</taxon>
    </lineage>
</organism>
<evidence type="ECO:0000313" key="12">
    <source>
        <dbReference type="Proteomes" id="UP000824066"/>
    </source>
</evidence>
<protein>
    <submittedName>
        <fullName evidence="11">Lipoprotein-releasing ABC transporter permease subunit</fullName>
    </submittedName>
</protein>
<dbReference type="InterPro" id="IPR003838">
    <property type="entry name" value="ABC3_permease_C"/>
</dbReference>
<keyword evidence="5 8" id="KW-0812">Transmembrane</keyword>
<dbReference type="InterPro" id="IPR025857">
    <property type="entry name" value="MacB_PCD"/>
</dbReference>
<evidence type="ECO:0000256" key="8">
    <source>
        <dbReference type="SAM" id="Phobius"/>
    </source>
</evidence>
<evidence type="ECO:0000313" key="11">
    <source>
        <dbReference type="EMBL" id="QXI55264.1"/>
    </source>
</evidence>
<evidence type="ECO:0000256" key="4">
    <source>
        <dbReference type="ARBA" id="ARBA00022475"/>
    </source>
</evidence>
<evidence type="ECO:0000259" key="9">
    <source>
        <dbReference type="Pfam" id="PF02687"/>
    </source>
</evidence>